<dbReference type="CDD" id="cd22162">
    <property type="entry name" value="F-box_AtSKIP3-like"/>
    <property type="match status" value="1"/>
</dbReference>
<evidence type="ECO:0000313" key="3">
    <source>
        <dbReference type="Proteomes" id="UP000541444"/>
    </source>
</evidence>
<dbReference type="Pfam" id="PF00646">
    <property type="entry name" value="F-box"/>
    <property type="match status" value="1"/>
</dbReference>
<protein>
    <recommendedName>
        <fullName evidence="1">F-box domain-containing protein</fullName>
    </recommendedName>
</protein>
<dbReference type="PANTHER" id="PTHR32278">
    <property type="entry name" value="F-BOX DOMAIN-CONTAINING PROTEIN"/>
    <property type="match status" value="1"/>
</dbReference>
<sequence>MGEREFDFSVLPDGCVSYILSLTTPRDVCRSSVVSSMFKFAADSNIVWEKFLPSDYKEIVSGSVLAEDFESKKELFFYLCEHPVIVDGGKMSFALDKSSGKKSYMLGARELTIIWGDTPQYWRWKNMLESRFEEVAELHNVCWLEISGKMDIHKLSPKTTYAAYFVLKLGEGAHGLDHPPAEVSIKFPGVGGSDGSGVRAVYLDPEYNQRRRHTQVAPHHRVGLLRRRFSHMLGPDLSGSRWEGQIPKDRGDGWLEIDMGEFFNDNGKEGEVQMTLTEVKGGHWKAGLIVQGIELRPKEITATATATATA</sequence>
<dbReference type="Gene3D" id="1.20.1280.50">
    <property type="match status" value="1"/>
</dbReference>
<dbReference type="PANTHER" id="PTHR32278:SF111">
    <property type="entry name" value="F-BOX PROTEIN PP2-B12-RELATED"/>
    <property type="match status" value="1"/>
</dbReference>
<dbReference type="AlphaFoldDB" id="A0A7J7LES5"/>
<evidence type="ECO:0000259" key="1">
    <source>
        <dbReference type="PROSITE" id="PS50181"/>
    </source>
</evidence>
<name>A0A7J7LES5_9MAGN</name>
<reference evidence="2 3" key="1">
    <citation type="journal article" date="2020" name="IScience">
        <title>Genome Sequencing of the Endangered Kingdonia uniflora (Circaeasteraceae, Ranunculales) Reveals Potential Mechanisms of Evolutionary Specialization.</title>
        <authorList>
            <person name="Sun Y."/>
            <person name="Deng T."/>
            <person name="Zhang A."/>
            <person name="Moore M.J."/>
            <person name="Landis J.B."/>
            <person name="Lin N."/>
            <person name="Zhang H."/>
            <person name="Zhang X."/>
            <person name="Huang J."/>
            <person name="Zhang X."/>
            <person name="Sun H."/>
            <person name="Wang H."/>
        </authorList>
    </citation>
    <scope>NUCLEOTIDE SEQUENCE [LARGE SCALE GENOMIC DNA]</scope>
    <source>
        <strain evidence="2">TB1705</strain>
        <tissue evidence="2">Leaf</tissue>
    </source>
</reference>
<proteinExistence type="predicted"/>
<dbReference type="PROSITE" id="PS50181">
    <property type="entry name" value="FBOX"/>
    <property type="match status" value="1"/>
</dbReference>
<organism evidence="2 3">
    <name type="scientific">Kingdonia uniflora</name>
    <dbReference type="NCBI Taxonomy" id="39325"/>
    <lineage>
        <taxon>Eukaryota</taxon>
        <taxon>Viridiplantae</taxon>
        <taxon>Streptophyta</taxon>
        <taxon>Embryophyta</taxon>
        <taxon>Tracheophyta</taxon>
        <taxon>Spermatophyta</taxon>
        <taxon>Magnoliopsida</taxon>
        <taxon>Ranunculales</taxon>
        <taxon>Circaeasteraceae</taxon>
        <taxon>Kingdonia</taxon>
    </lineage>
</organism>
<accession>A0A7J7LES5</accession>
<gene>
    <name evidence="2" type="ORF">GIB67_006513</name>
</gene>
<dbReference type="Pfam" id="PF14299">
    <property type="entry name" value="PP2"/>
    <property type="match status" value="1"/>
</dbReference>
<dbReference type="Proteomes" id="UP000541444">
    <property type="component" value="Unassembled WGS sequence"/>
</dbReference>
<dbReference type="OrthoDB" id="1918565at2759"/>
<keyword evidence="3" id="KW-1185">Reference proteome</keyword>
<dbReference type="InterPro" id="IPR001810">
    <property type="entry name" value="F-box_dom"/>
</dbReference>
<evidence type="ECO:0000313" key="2">
    <source>
        <dbReference type="EMBL" id="KAF6141068.1"/>
    </source>
</evidence>
<dbReference type="EMBL" id="JACGCM010002332">
    <property type="protein sequence ID" value="KAF6141068.1"/>
    <property type="molecule type" value="Genomic_DNA"/>
</dbReference>
<dbReference type="InterPro" id="IPR036047">
    <property type="entry name" value="F-box-like_dom_sf"/>
</dbReference>
<feature type="domain" description="F-box" evidence="1">
    <location>
        <begin position="5"/>
        <end position="51"/>
    </location>
</feature>
<dbReference type="SUPFAM" id="SSF81383">
    <property type="entry name" value="F-box domain"/>
    <property type="match status" value="1"/>
</dbReference>
<comment type="caution">
    <text evidence="2">The sequence shown here is derived from an EMBL/GenBank/DDBJ whole genome shotgun (WGS) entry which is preliminary data.</text>
</comment>
<dbReference type="InterPro" id="IPR025886">
    <property type="entry name" value="PP2-like"/>
</dbReference>